<dbReference type="HOGENOM" id="CLU_383938_0_0_6"/>
<feature type="domain" description="Zeta toxin" evidence="3">
    <location>
        <begin position="388"/>
        <end position="513"/>
    </location>
</feature>
<accession>H8GHI9</accession>
<protein>
    <submittedName>
        <fullName evidence="4">Zeta toxin</fullName>
    </submittedName>
</protein>
<dbReference type="EMBL" id="CM001475">
    <property type="protein sequence ID" value="EIC30141.1"/>
    <property type="molecule type" value="Genomic_DNA"/>
</dbReference>
<evidence type="ECO:0000259" key="3">
    <source>
        <dbReference type="Pfam" id="PF06414"/>
    </source>
</evidence>
<sequence>MTDTLIPRIAGYKALKKLRTVLAIARGCVLLSVLRQENEATISHDQTKRVTYLTELFSHIHREMYHDWKEQLTVKHRPGSMVDPDKRQKFRKAVAGLVLDDEKSRDTAIFDNNGFVIRTDDIAERLAGFYLKMRRIRPFSYGNRITLDFFMTVLGKLPAFKSVYEAGIDFRRLTADDAKALHDPQSSLEELTLAFVHALDPSRTQSLQNQPNAFGKWPEHKAFVGGIPFLSHRAENGVDCLVRIDGGLVPLASVNEGDFVAGKHFADFPGRVSEQVIGYLPGTEALREPGKSEIDGVRSSAGEAAPLFCLDINMLTGLRLPSHTELLELLRQCEGVKTPIFKLANNEALKNRLLIAADGDLRLRRGVEIAYERLGRIAGKLEHAQAAIFEGKAPDPNPKLFMCMGGAGAGKTAVEEIARAECGDNFVIASLDEFRKVSDSYLVLTAASHHSDDYVYVEPFANRLRDMVAEHARTFGYNLLYDGTSIPYHPRYANLVRQFKESGFHTQIAAVDAFIVKPSGREEELFRSGVIDSVKARFDEAGRALPWVITVYKHIRSPESFLNALEDPALDKLALFANDGERGRHYLVAESFLLSDRQVEVLREKQRDGGLADHLRLIIAWRYDSLLNRLSLGDQDRLAGLLARNPAFEESNVAYQIYPVQNGNRVLLIYNTRRMIDFVEKRQLNPHASGEEGLLHKPEALAFHVDPHTKEPWITRLQGSQSG</sequence>
<dbReference type="GO" id="GO:0005524">
    <property type="term" value="F:ATP binding"/>
    <property type="evidence" value="ECO:0007669"/>
    <property type="project" value="UniProtKB-KW"/>
</dbReference>
<dbReference type="InterPro" id="IPR027417">
    <property type="entry name" value="P-loop_NTPase"/>
</dbReference>
<organism evidence="4 5">
    <name type="scientific">Methylomicrobium album BG8</name>
    <dbReference type="NCBI Taxonomy" id="686340"/>
    <lineage>
        <taxon>Bacteria</taxon>
        <taxon>Pseudomonadati</taxon>
        <taxon>Pseudomonadota</taxon>
        <taxon>Gammaproteobacteria</taxon>
        <taxon>Methylococcales</taxon>
        <taxon>Methylococcaceae</taxon>
        <taxon>Methylomicrobium</taxon>
    </lineage>
</organism>
<keyword evidence="5" id="KW-1185">Reference proteome</keyword>
<reference evidence="4 5" key="1">
    <citation type="journal article" date="2013" name="Genome Announc.">
        <title>Genome Sequence of the Obligate Gammaproteobacterial Methanotroph Methylomicrobium album Strain BG8.</title>
        <authorList>
            <person name="Kits K.D."/>
            <person name="Kalyuzhnaya M.G."/>
            <person name="Klotz M.G."/>
            <person name="Jetten M.S."/>
            <person name="Op den Camp H.J."/>
            <person name="Vuilleumier S."/>
            <person name="Bringel F."/>
            <person name="Dispirito A.A."/>
            <person name="Murrell J.C."/>
            <person name="Bruce D."/>
            <person name="Cheng J.F."/>
            <person name="Copeland A."/>
            <person name="Goodwin L."/>
            <person name="Hauser L."/>
            <person name="Lajus A."/>
            <person name="Land M.L."/>
            <person name="Lapidus A."/>
            <person name="Lucas S."/>
            <person name="Medigue C."/>
            <person name="Pitluck S."/>
            <person name="Woyke T."/>
            <person name="Zeytun A."/>
            <person name="Stein L.Y."/>
        </authorList>
    </citation>
    <scope>NUCLEOTIDE SEQUENCE [LARGE SCALE GENOMIC DNA]</scope>
    <source>
        <strain evidence="4 5">BG8</strain>
    </source>
</reference>
<evidence type="ECO:0000256" key="2">
    <source>
        <dbReference type="ARBA" id="ARBA00022840"/>
    </source>
</evidence>
<dbReference type="GO" id="GO:0016301">
    <property type="term" value="F:kinase activity"/>
    <property type="evidence" value="ECO:0007669"/>
    <property type="project" value="InterPro"/>
</dbReference>
<dbReference type="InterPro" id="IPR010488">
    <property type="entry name" value="Zeta_toxin_domain"/>
</dbReference>
<evidence type="ECO:0000313" key="4">
    <source>
        <dbReference type="EMBL" id="EIC30141.1"/>
    </source>
</evidence>
<keyword evidence="1" id="KW-0547">Nucleotide-binding</keyword>
<dbReference type="eggNOG" id="ENOG5033WN9">
    <property type="taxonomic scope" value="Bacteria"/>
</dbReference>
<proteinExistence type="predicted"/>
<dbReference type="Proteomes" id="UP000005090">
    <property type="component" value="Chromosome"/>
</dbReference>
<dbReference type="Gene3D" id="3.40.50.300">
    <property type="entry name" value="P-loop containing nucleotide triphosphate hydrolases"/>
    <property type="match status" value="1"/>
</dbReference>
<evidence type="ECO:0000313" key="5">
    <source>
        <dbReference type="Proteomes" id="UP000005090"/>
    </source>
</evidence>
<keyword evidence="2" id="KW-0067">ATP-binding</keyword>
<gene>
    <name evidence="4" type="ORF">Metal_2419</name>
</gene>
<dbReference type="STRING" id="686340.Metal_2419"/>
<dbReference type="AlphaFoldDB" id="H8GHI9"/>
<name>H8GHI9_METAL</name>
<evidence type="ECO:0000256" key="1">
    <source>
        <dbReference type="ARBA" id="ARBA00022741"/>
    </source>
</evidence>
<dbReference type="Pfam" id="PF06414">
    <property type="entry name" value="Zeta_toxin"/>
    <property type="match status" value="1"/>
</dbReference>
<dbReference type="RefSeq" id="WP_005372580.1">
    <property type="nucleotide sequence ID" value="NZ_CM001475.1"/>
</dbReference>